<feature type="transmembrane region" description="Helical" evidence="1">
    <location>
        <begin position="145"/>
        <end position="173"/>
    </location>
</feature>
<dbReference type="GeneID" id="8443052"/>
<sequence>MAVSRLSCDDEKDAALLASPELVREVSSENTASGLERGNSSATDFEEELVVPPVVVRCVAEPLNSTVDVSKVDVLSLVSKVDVSRVDVSNADLTRVVVLGQRTLETAGERPPDTWSATIPILGFLFASSFLKFEYTYRIHNVSVSILAVARVFFACILFVSFLAPNILLYSLLSAARRIPFKLEEGQVATHCQGALWCASYLHDTFGEHCAYVTSPAEAALNRDVELSTSLRFMES</sequence>
<keyword evidence="3" id="KW-1185">Reference proteome</keyword>
<dbReference type="VEuPathDB" id="FungiDB:UREG_05795"/>
<keyword evidence="1" id="KW-1133">Transmembrane helix</keyword>
<dbReference type="EMBL" id="CH476617">
    <property type="protein sequence ID" value="EEP80953.1"/>
    <property type="molecule type" value="Genomic_DNA"/>
</dbReference>
<evidence type="ECO:0000313" key="2">
    <source>
        <dbReference type="EMBL" id="EEP80953.1"/>
    </source>
</evidence>
<dbReference type="KEGG" id="ure:UREG_05795"/>
<dbReference type="InParanoid" id="C4JTK6"/>
<dbReference type="RefSeq" id="XP_002585106.1">
    <property type="nucleotide sequence ID" value="XM_002585060.1"/>
</dbReference>
<evidence type="ECO:0000256" key="1">
    <source>
        <dbReference type="SAM" id="Phobius"/>
    </source>
</evidence>
<gene>
    <name evidence="2" type="ORF">UREG_05795</name>
</gene>
<evidence type="ECO:0008006" key="4">
    <source>
        <dbReference type="Google" id="ProtNLM"/>
    </source>
</evidence>
<reference evidence="3" key="1">
    <citation type="journal article" date="2009" name="Genome Res.">
        <title>Comparative genomic analyses of the human fungal pathogens Coccidioides and their relatives.</title>
        <authorList>
            <person name="Sharpton T.J."/>
            <person name="Stajich J.E."/>
            <person name="Rounsley S.D."/>
            <person name="Gardner M.J."/>
            <person name="Wortman J.R."/>
            <person name="Jordar V.S."/>
            <person name="Maiti R."/>
            <person name="Kodira C.D."/>
            <person name="Neafsey D.E."/>
            <person name="Zeng Q."/>
            <person name="Hung C.-Y."/>
            <person name="McMahan C."/>
            <person name="Muszewska A."/>
            <person name="Grynberg M."/>
            <person name="Mandel M.A."/>
            <person name="Kellner E.M."/>
            <person name="Barker B.M."/>
            <person name="Galgiani J.N."/>
            <person name="Orbach M.J."/>
            <person name="Kirkland T.N."/>
            <person name="Cole G.T."/>
            <person name="Henn M.R."/>
            <person name="Birren B.W."/>
            <person name="Taylor J.W."/>
        </authorList>
    </citation>
    <scope>NUCLEOTIDE SEQUENCE [LARGE SCALE GENOMIC DNA]</scope>
    <source>
        <strain evidence="3">UAMH 1704</strain>
    </source>
</reference>
<dbReference type="AlphaFoldDB" id="C4JTK6"/>
<keyword evidence="1" id="KW-0472">Membrane</keyword>
<keyword evidence="1" id="KW-0812">Transmembrane</keyword>
<protein>
    <recommendedName>
        <fullName evidence="4">Transmembrane protein</fullName>
    </recommendedName>
</protein>
<organism evidence="2 3">
    <name type="scientific">Uncinocarpus reesii (strain UAMH 1704)</name>
    <dbReference type="NCBI Taxonomy" id="336963"/>
    <lineage>
        <taxon>Eukaryota</taxon>
        <taxon>Fungi</taxon>
        <taxon>Dikarya</taxon>
        <taxon>Ascomycota</taxon>
        <taxon>Pezizomycotina</taxon>
        <taxon>Eurotiomycetes</taxon>
        <taxon>Eurotiomycetidae</taxon>
        <taxon>Onygenales</taxon>
        <taxon>Onygenaceae</taxon>
        <taxon>Uncinocarpus</taxon>
    </lineage>
</organism>
<dbReference type="OrthoDB" id="4119295at2759"/>
<accession>C4JTK6</accession>
<proteinExistence type="predicted"/>
<dbReference type="HOGENOM" id="CLU_1176178_0_0_1"/>
<dbReference type="Proteomes" id="UP000002058">
    <property type="component" value="Unassembled WGS sequence"/>
</dbReference>
<evidence type="ECO:0000313" key="3">
    <source>
        <dbReference type="Proteomes" id="UP000002058"/>
    </source>
</evidence>
<name>C4JTK6_UNCRE</name>